<dbReference type="Proteomes" id="UP001501759">
    <property type="component" value="Unassembled WGS sequence"/>
</dbReference>
<evidence type="ECO:0000256" key="1">
    <source>
        <dbReference type="ARBA" id="ARBA00022490"/>
    </source>
</evidence>
<dbReference type="InterPro" id="IPR017283">
    <property type="entry name" value="HchA"/>
</dbReference>
<keyword evidence="4" id="KW-0346">Stress response</keyword>
<dbReference type="EMBL" id="BAABKB010000028">
    <property type="protein sequence ID" value="GAA5025625.1"/>
    <property type="molecule type" value="Genomic_DNA"/>
</dbReference>
<keyword evidence="5" id="KW-0234">DNA repair</keyword>
<organism evidence="7 8">
    <name type="scientific">Streptomyces siamensis</name>
    <dbReference type="NCBI Taxonomy" id="1274986"/>
    <lineage>
        <taxon>Bacteria</taxon>
        <taxon>Bacillati</taxon>
        <taxon>Actinomycetota</taxon>
        <taxon>Actinomycetes</taxon>
        <taxon>Kitasatosporales</taxon>
        <taxon>Streptomycetaceae</taxon>
        <taxon>Streptomyces</taxon>
    </lineage>
</organism>
<keyword evidence="8" id="KW-1185">Reference proteome</keyword>
<dbReference type="Gene3D" id="3.40.50.880">
    <property type="match status" value="1"/>
</dbReference>
<comment type="caution">
    <text evidence="7">The sequence shown here is derived from an EMBL/GenBank/DDBJ whole genome shotgun (WGS) entry which is preliminary data.</text>
</comment>
<protein>
    <submittedName>
        <fullName evidence="7">Protein deglycase HchA</fullName>
    </submittedName>
</protein>
<evidence type="ECO:0000259" key="6">
    <source>
        <dbReference type="Pfam" id="PF01965"/>
    </source>
</evidence>
<evidence type="ECO:0000256" key="2">
    <source>
        <dbReference type="ARBA" id="ARBA00022763"/>
    </source>
</evidence>
<evidence type="ECO:0000256" key="5">
    <source>
        <dbReference type="ARBA" id="ARBA00023204"/>
    </source>
</evidence>
<sequence>MAIGWPGTLESASLLVLARPLAAHKAFETFRRRWKQVAMSAEDLSREPTPDAAEDNAFFPSPYSLSQYTSSTTDFDGVQHKGAYTQGKWKVLMIGAEERYVLLENGKMFSTGNHPVEMLLPLHHMMEAGFDVDVATLTGYPVKLELWAMPREDEAVVGTYEAIKEKLKQPKKLSDVVADDLGDDSDYIAVFIPGGHGAVVGLPGSEAVGETLNWALGNDKFVVTLCHGPAALLAAASSKGESPFKGYSVCVFPDALDEGPNLEIGYLPGRLRWLVADLLSKQGLNVLNDDMTGRTHQDRKLLTGDSPLASHKLGLLAADALVEAARAAS</sequence>
<keyword evidence="2" id="KW-0227">DNA damage</keyword>
<dbReference type="NCBIfam" id="NF003168">
    <property type="entry name" value="PRK04155.1"/>
    <property type="match status" value="1"/>
</dbReference>
<evidence type="ECO:0000313" key="7">
    <source>
        <dbReference type="EMBL" id="GAA5025625.1"/>
    </source>
</evidence>
<dbReference type="PIRSF" id="PIRSF037798">
    <property type="entry name" value="Chaperone_HchA"/>
    <property type="match status" value="1"/>
</dbReference>
<gene>
    <name evidence="7" type="primary">hchA</name>
    <name evidence="7" type="ORF">GCM10023335_60440</name>
</gene>
<reference evidence="8" key="1">
    <citation type="journal article" date="2019" name="Int. J. Syst. Evol. Microbiol.">
        <title>The Global Catalogue of Microorganisms (GCM) 10K type strain sequencing project: providing services to taxonomists for standard genome sequencing and annotation.</title>
        <authorList>
            <consortium name="The Broad Institute Genomics Platform"/>
            <consortium name="The Broad Institute Genome Sequencing Center for Infectious Disease"/>
            <person name="Wu L."/>
            <person name="Ma J."/>
        </authorList>
    </citation>
    <scope>NUCLEOTIDE SEQUENCE [LARGE SCALE GENOMIC DNA]</scope>
    <source>
        <strain evidence="8">JCM 18409</strain>
    </source>
</reference>
<keyword evidence="1" id="KW-0963">Cytoplasm</keyword>
<dbReference type="InterPro" id="IPR002818">
    <property type="entry name" value="DJ-1/PfpI"/>
</dbReference>
<accession>A0ABP9JC33</accession>
<feature type="domain" description="DJ-1/PfpI" evidence="6">
    <location>
        <begin position="115"/>
        <end position="240"/>
    </location>
</feature>
<evidence type="ECO:0000256" key="3">
    <source>
        <dbReference type="ARBA" id="ARBA00022801"/>
    </source>
</evidence>
<dbReference type="InterPro" id="IPR029062">
    <property type="entry name" value="Class_I_gatase-like"/>
</dbReference>
<keyword evidence="3" id="KW-0378">Hydrolase</keyword>
<dbReference type="Pfam" id="PF01965">
    <property type="entry name" value="DJ-1_PfpI"/>
    <property type="match status" value="1"/>
</dbReference>
<dbReference type="InterPro" id="IPR050325">
    <property type="entry name" value="Prot/Nucl_acid_deglycase"/>
</dbReference>
<dbReference type="PANTHER" id="PTHR48094">
    <property type="entry name" value="PROTEIN/NUCLEIC ACID DEGLYCASE DJ-1-RELATED"/>
    <property type="match status" value="1"/>
</dbReference>
<proteinExistence type="predicted"/>
<dbReference type="PANTHER" id="PTHR48094:SF20">
    <property type="entry name" value="PROTEIN_NUCLEIC ACID DEGLYCASE 1"/>
    <property type="match status" value="1"/>
</dbReference>
<name>A0ABP9JC33_9ACTN</name>
<dbReference type="SUPFAM" id="SSF52317">
    <property type="entry name" value="Class I glutamine amidotransferase-like"/>
    <property type="match status" value="1"/>
</dbReference>
<evidence type="ECO:0000256" key="4">
    <source>
        <dbReference type="ARBA" id="ARBA00023016"/>
    </source>
</evidence>
<evidence type="ECO:0000313" key="8">
    <source>
        <dbReference type="Proteomes" id="UP001501759"/>
    </source>
</evidence>